<organism evidence="1 2">
    <name type="scientific">Ascodesmis nigricans</name>
    <dbReference type="NCBI Taxonomy" id="341454"/>
    <lineage>
        <taxon>Eukaryota</taxon>
        <taxon>Fungi</taxon>
        <taxon>Dikarya</taxon>
        <taxon>Ascomycota</taxon>
        <taxon>Pezizomycotina</taxon>
        <taxon>Pezizomycetes</taxon>
        <taxon>Pezizales</taxon>
        <taxon>Ascodesmidaceae</taxon>
        <taxon>Ascodesmis</taxon>
    </lineage>
</organism>
<evidence type="ECO:0000313" key="1">
    <source>
        <dbReference type="EMBL" id="TGZ78567.1"/>
    </source>
</evidence>
<protein>
    <submittedName>
        <fullName evidence="1">Uncharacterized protein</fullName>
    </submittedName>
</protein>
<dbReference type="Proteomes" id="UP000298138">
    <property type="component" value="Unassembled WGS sequence"/>
</dbReference>
<dbReference type="EMBL" id="ML220140">
    <property type="protein sequence ID" value="TGZ78567.1"/>
    <property type="molecule type" value="Genomic_DNA"/>
</dbReference>
<reference evidence="1 2" key="1">
    <citation type="submission" date="2019-04" db="EMBL/GenBank/DDBJ databases">
        <title>Comparative genomics and transcriptomics to analyze fruiting body development in filamentous ascomycetes.</title>
        <authorList>
            <consortium name="DOE Joint Genome Institute"/>
            <person name="Lutkenhaus R."/>
            <person name="Traeger S."/>
            <person name="Breuer J."/>
            <person name="Kuo A."/>
            <person name="Lipzen A."/>
            <person name="Pangilinan J."/>
            <person name="Dilworth D."/>
            <person name="Sandor L."/>
            <person name="Poggeler S."/>
            <person name="Barry K."/>
            <person name="Grigoriev I.V."/>
            <person name="Nowrousian M."/>
        </authorList>
    </citation>
    <scope>NUCLEOTIDE SEQUENCE [LARGE SCALE GENOMIC DNA]</scope>
    <source>
        <strain evidence="1 2">CBS 389.68</strain>
    </source>
</reference>
<sequence>MAIIATNMERNTVSIFNPHVGLSESLTCFLEIFHRASVSSPTPPSSLPQPTLNSLQQIQQQGISISHHLNSTHLVLVDSPSLPSRRDPLQHPPPLHLLFSSSVCSSSNALTLCLTTTGQNTPHFPAALMKCSPPCSVFPFPDQPEQFNRVGYPHSHTGKCGRILSGSVKAMKLLQWPQMV</sequence>
<gene>
    <name evidence="1" type="ORF">EX30DRAFT_136326</name>
</gene>
<proteinExistence type="predicted"/>
<dbReference type="AlphaFoldDB" id="A0A4S2MSC6"/>
<dbReference type="InParanoid" id="A0A4S2MSC6"/>
<accession>A0A4S2MSC6</accession>
<evidence type="ECO:0000313" key="2">
    <source>
        <dbReference type="Proteomes" id="UP000298138"/>
    </source>
</evidence>
<name>A0A4S2MSC6_9PEZI</name>
<keyword evidence="2" id="KW-1185">Reference proteome</keyword>